<dbReference type="AlphaFoldDB" id="A0AAD7DLV6"/>
<evidence type="ECO:0000313" key="2">
    <source>
        <dbReference type="EMBL" id="KAJ7694368.1"/>
    </source>
</evidence>
<gene>
    <name evidence="2" type="ORF">B0H17DRAFT_1132010</name>
</gene>
<comment type="caution">
    <text evidence="2">The sequence shown here is derived from an EMBL/GenBank/DDBJ whole genome shotgun (WGS) entry which is preliminary data.</text>
</comment>
<evidence type="ECO:0000313" key="3">
    <source>
        <dbReference type="Proteomes" id="UP001221757"/>
    </source>
</evidence>
<dbReference type="EMBL" id="JARKIE010000042">
    <property type="protein sequence ID" value="KAJ7694368.1"/>
    <property type="molecule type" value="Genomic_DNA"/>
</dbReference>
<evidence type="ECO:0000256" key="1">
    <source>
        <dbReference type="SAM" id="MobiDB-lite"/>
    </source>
</evidence>
<reference evidence="2" key="1">
    <citation type="submission" date="2023-03" db="EMBL/GenBank/DDBJ databases">
        <title>Massive genome expansion in bonnet fungi (Mycena s.s.) driven by repeated elements and novel gene families across ecological guilds.</title>
        <authorList>
            <consortium name="Lawrence Berkeley National Laboratory"/>
            <person name="Harder C.B."/>
            <person name="Miyauchi S."/>
            <person name="Viragh M."/>
            <person name="Kuo A."/>
            <person name="Thoen E."/>
            <person name="Andreopoulos B."/>
            <person name="Lu D."/>
            <person name="Skrede I."/>
            <person name="Drula E."/>
            <person name="Henrissat B."/>
            <person name="Morin E."/>
            <person name="Kohler A."/>
            <person name="Barry K."/>
            <person name="LaButti K."/>
            <person name="Morin E."/>
            <person name="Salamov A."/>
            <person name="Lipzen A."/>
            <person name="Mereny Z."/>
            <person name="Hegedus B."/>
            <person name="Baldrian P."/>
            <person name="Stursova M."/>
            <person name="Weitz H."/>
            <person name="Taylor A."/>
            <person name="Grigoriev I.V."/>
            <person name="Nagy L.G."/>
            <person name="Martin F."/>
            <person name="Kauserud H."/>
        </authorList>
    </citation>
    <scope>NUCLEOTIDE SEQUENCE</scope>
    <source>
        <strain evidence="2">CBHHK067</strain>
    </source>
</reference>
<proteinExistence type="predicted"/>
<organism evidence="2 3">
    <name type="scientific">Mycena rosella</name>
    <name type="common">Pink bonnet</name>
    <name type="synonym">Agaricus rosellus</name>
    <dbReference type="NCBI Taxonomy" id="1033263"/>
    <lineage>
        <taxon>Eukaryota</taxon>
        <taxon>Fungi</taxon>
        <taxon>Dikarya</taxon>
        <taxon>Basidiomycota</taxon>
        <taxon>Agaricomycotina</taxon>
        <taxon>Agaricomycetes</taxon>
        <taxon>Agaricomycetidae</taxon>
        <taxon>Agaricales</taxon>
        <taxon>Marasmiineae</taxon>
        <taxon>Mycenaceae</taxon>
        <taxon>Mycena</taxon>
    </lineage>
</organism>
<keyword evidence="3" id="KW-1185">Reference proteome</keyword>
<sequence length="249" mass="27393">MFFQNRPESRFSSSRIDLALNMRTCHRIKSSYPSYIPLIDNYQSSLLSELVPLDSDDTSEPTDEISPGSEPEVMSMDRASKATGGGADAKAVMSSGVNPAWVRKKIFKFNSHLFGSSENRAQNRAQKQGGQNILNLQYNLEVFLAAFKKPVTVTVYTKTSPRPLRYVRLGSLLCAPLPGPAVEVLAMSSESPLKTLYRKRISYPGCAILTTSPPKGKRRKSVQLGPTVAYCARSRGGTRPVATRQDSLT</sequence>
<feature type="region of interest" description="Disordered" evidence="1">
    <location>
        <begin position="52"/>
        <end position="88"/>
    </location>
</feature>
<accession>A0AAD7DLV6</accession>
<feature type="compositionally biased region" description="Acidic residues" evidence="1">
    <location>
        <begin position="54"/>
        <end position="63"/>
    </location>
</feature>
<dbReference type="Proteomes" id="UP001221757">
    <property type="component" value="Unassembled WGS sequence"/>
</dbReference>
<name>A0AAD7DLV6_MYCRO</name>
<protein>
    <submittedName>
        <fullName evidence="2">Uncharacterized protein</fullName>
    </submittedName>
</protein>